<dbReference type="Gene3D" id="3.30.70.270">
    <property type="match status" value="1"/>
</dbReference>
<accession>A0A7J6NQ37</accession>
<dbReference type="InterPro" id="IPR036397">
    <property type="entry name" value="RNaseH_sf"/>
</dbReference>
<proteinExistence type="predicted"/>
<comment type="caution">
    <text evidence="5">The sequence shown here is derived from an EMBL/GenBank/DDBJ whole genome shotgun (WGS) entry which is preliminary data.</text>
</comment>
<dbReference type="OrthoDB" id="439436at2759"/>
<keyword evidence="1" id="KW-0479">Metal-binding</keyword>
<name>A0A7J6NQ37_PEROL</name>
<keyword evidence="2" id="KW-0472">Membrane</keyword>
<dbReference type="InterPro" id="IPR052055">
    <property type="entry name" value="Hepadnavirus_pol/RT"/>
</dbReference>
<keyword evidence="1" id="KW-0863">Zinc-finger</keyword>
<dbReference type="InterPro" id="IPR000477">
    <property type="entry name" value="RT_dom"/>
</dbReference>
<dbReference type="AlphaFoldDB" id="A0A7J6NQ37"/>
<dbReference type="InterPro" id="IPR043502">
    <property type="entry name" value="DNA/RNA_pol_sf"/>
</dbReference>
<feature type="transmembrane region" description="Helical" evidence="2">
    <location>
        <begin position="528"/>
        <end position="546"/>
    </location>
</feature>
<dbReference type="PANTHER" id="PTHR33050:SF7">
    <property type="entry name" value="RIBONUCLEASE H"/>
    <property type="match status" value="1"/>
</dbReference>
<feature type="domain" description="C3H1-type" evidence="3">
    <location>
        <begin position="284"/>
        <end position="302"/>
    </location>
</feature>
<dbReference type="Proteomes" id="UP000541610">
    <property type="component" value="Unassembled WGS sequence"/>
</dbReference>
<dbReference type="InterPro" id="IPR000571">
    <property type="entry name" value="Znf_CCCH"/>
</dbReference>
<protein>
    <submittedName>
        <fullName evidence="5">Uncharacterized protein</fullName>
    </submittedName>
</protein>
<keyword evidence="1" id="KW-0862">Zinc</keyword>
<evidence type="ECO:0000259" key="4">
    <source>
        <dbReference type="PROSITE" id="PS50878"/>
    </source>
</evidence>
<dbReference type="PROSITE" id="PS50103">
    <property type="entry name" value="ZF_C3H1"/>
    <property type="match status" value="1"/>
</dbReference>
<feature type="domain" description="Reverse transcriptase" evidence="4">
    <location>
        <begin position="388"/>
        <end position="594"/>
    </location>
</feature>
<reference evidence="5 6" key="1">
    <citation type="submission" date="2020-04" db="EMBL/GenBank/DDBJ databases">
        <title>Perkinsus olseni comparative genomics.</title>
        <authorList>
            <person name="Bogema D.R."/>
        </authorList>
    </citation>
    <scope>NUCLEOTIDE SEQUENCE [LARGE SCALE GENOMIC DNA]</scope>
    <source>
        <strain evidence="5">00978-12</strain>
    </source>
</reference>
<evidence type="ECO:0000313" key="6">
    <source>
        <dbReference type="Proteomes" id="UP000541610"/>
    </source>
</evidence>
<evidence type="ECO:0000256" key="1">
    <source>
        <dbReference type="PROSITE-ProRule" id="PRU00723"/>
    </source>
</evidence>
<dbReference type="Gene3D" id="3.10.10.10">
    <property type="entry name" value="HIV Type 1 Reverse Transcriptase, subunit A, domain 1"/>
    <property type="match status" value="1"/>
</dbReference>
<dbReference type="SUPFAM" id="SSF56672">
    <property type="entry name" value="DNA/RNA polymerases"/>
    <property type="match status" value="1"/>
</dbReference>
<dbReference type="GO" id="GO:0008270">
    <property type="term" value="F:zinc ion binding"/>
    <property type="evidence" value="ECO:0007669"/>
    <property type="project" value="UniProtKB-KW"/>
</dbReference>
<dbReference type="GO" id="GO:0003676">
    <property type="term" value="F:nucleic acid binding"/>
    <property type="evidence" value="ECO:0007669"/>
    <property type="project" value="InterPro"/>
</dbReference>
<organism evidence="5 6">
    <name type="scientific">Perkinsus olseni</name>
    <name type="common">Perkinsus atlanticus</name>
    <dbReference type="NCBI Taxonomy" id="32597"/>
    <lineage>
        <taxon>Eukaryota</taxon>
        <taxon>Sar</taxon>
        <taxon>Alveolata</taxon>
        <taxon>Perkinsozoa</taxon>
        <taxon>Perkinsea</taxon>
        <taxon>Perkinsida</taxon>
        <taxon>Perkinsidae</taxon>
        <taxon>Perkinsus</taxon>
    </lineage>
</organism>
<feature type="zinc finger region" description="C3H1-type" evidence="1">
    <location>
        <begin position="284"/>
        <end position="302"/>
    </location>
</feature>
<evidence type="ECO:0000256" key="2">
    <source>
        <dbReference type="SAM" id="Phobius"/>
    </source>
</evidence>
<keyword evidence="2" id="KW-0812">Transmembrane</keyword>
<dbReference type="PROSITE" id="PS50878">
    <property type="entry name" value="RT_POL"/>
    <property type="match status" value="1"/>
</dbReference>
<gene>
    <name evidence="5" type="ORF">FOZ60_005922</name>
</gene>
<evidence type="ECO:0000313" key="5">
    <source>
        <dbReference type="EMBL" id="KAF4685943.1"/>
    </source>
</evidence>
<keyword evidence="2" id="KW-1133">Transmembrane helix</keyword>
<dbReference type="EMBL" id="JABANP010000241">
    <property type="protein sequence ID" value="KAF4685943.1"/>
    <property type="molecule type" value="Genomic_DNA"/>
</dbReference>
<dbReference type="InterPro" id="IPR043128">
    <property type="entry name" value="Rev_trsase/Diguanyl_cyclase"/>
</dbReference>
<dbReference type="Gene3D" id="3.30.420.10">
    <property type="entry name" value="Ribonuclease H-like superfamily/Ribonuclease H"/>
    <property type="match status" value="1"/>
</dbReference>
<sequence>MANQQEAVNKNILEPLLDGEAIDQEIKDLMLAQLVEEKIYSIMLLANVGEEAVTRMTSRLPVEQQQSFKLHLVSLIDEAKAWRAAKRRRHEQEGEANDLATNRENLRQRFGQNAEPPTNIMPPTSLIAKVGKAPYDYIPVQEFLGTSSSSTNATGVKHLEDINTGKMAAVRIGKVKKINTLAQWVEGFCKWCMALLLVEPDNQVVNPLGMLSYLVRVVSLAEEKSPRSAILFDHAYRSKMAAFHEAGNSITQVLSDDLAPSLYVGAQLGTLDDKDHIYGKDEDTRRDEICVYFQRGHCRRGSPIRAHLLGALLKACGYSHEGAILEHEIAQGFALGHHVPVPPSTLWPKAKKHPPVDCRRVFENYRSAEEHPDKLSTILQSEVLSGRMELVDEDSAGSAVITPVALIPKGDCPKDPSLQKAEHFRVIEDYRRSHRNRCVTLDQTLQLPSLQDVLTLLSHCMGCKRPTDLVLTVVDIKSAFRLLGVRQQETVELNVRAGGVTYRHRCLPFGHRSSPFNFSRTAGAVHRMLLLLTALLLWFLFGLLYVDDMFFAIEREHGVEGLGLILAFWGCLGFGFSYRKLHLGRKAKFVGYEVEIANEGIYVTVPQEKLQAITENLRQTLAAPFVNEKSLASLAGKLSWALYCFKLLRPYLSTTFGALSLMKRKHLRSMRTPKGLRQDLSFLLKVFGDLDSNALSYPVLSCQCDIESATLVGSDASTTGMAGFVRHDGTWTYWSLPLSNLREDVRRSVCGDASAFSHREMCYLELLASLMTLSLLAQWRPTTRVIVQCDNQGAVAILQKGYSPKTRAQWLLRNAAGFLFKLSPLISFHYISSHTNSLADNLSRGANVLLPSNWQACSPPVEWIKQDTN</sequence>
<feature type="transmembrane region" description="Helical" evidence="2">
    <location>
        <begin position="558"/>
        <end position="578"/>
    </location>
</feature>
<evidence type="ECO:0000259" key="3">
    <source>
        <dbReference type="PROSITE" id="PS50103"/>
    </source>
</evidence>
<dbReference type="PANTHER" id="PTHR33050">
    <property type="entry name" value="REVERSE TRANSCRIPTASE DOMAIN-CONTAINING PROTEIN"/>
    <property type="match status" value="1"/>
</dbReference>